<dbReference type="InterPro" id="IPR058245">
    <property type="entry name" value="NreC/VraR/RcsB-like_REC"/>
</dbReference>
<keyword evidence="1 5" id="KW-0597">Phosphoprotein</keyword>
<feature type="domain" description="Response regulatory" evidence="7">
    <location>
        <begin position="8"/>
        <end position="126"/>
    </location>
</feature>
<evidence type="ECO:0000259" key="6">
    <source>
        <dbReference type="PROSITE" id="PS50043"/>
    </source>
</evidence>
<gene>
    <name evidence="8" type="ORF">JOF53_000526</name>
</gene>
<dbReference type="PROSITE" id="PS50043">
    <property type="entry name" value="HTH_LUXR_2"/>
    <property type="match status" value="1"/>
</dbReference>
<comment type="caution">
    <text evidence="8">The sequence shown here is derived from an EMBL/GenBank/DDBJ whole genome shotgun (WGS) entry which is preliminary data.</text>
</comment>
<dbReference type="PROSITE" id="PS00622">
    <property type="entry name" value="HTH_LUXR_1"/>
    <property type="match status" value="1"/>
</dbReference>
<dbReference type="SUPFAM" id="SSF46894">
    <property type="entry name" value="C-terminal effector domain of the bipartite response regulators"/>
    <property type="match status" value="1"/>
</dbReference>
<dbReference type="Proteomes" id="UP001519363">
    <property type="component" value="Unassembled WGS sequence"/>
</dbReference>
<evidence type="ECO:0000259" key="7">
    <source>
        <dbReference type="PROSITE" id="PS50110"/>
    </source>
</evidence>
<dbReference type="SMART" id="SM00448">
    <property type="entry name" value="REC"/>
    <property type="match status" value="1"/>
</dbReference>
<evidence type="ECO:0000313" key="9">
    <source>
        <dbReference type="Proteomes" id="UP001519363"/>
    </source>
</evidence>
<dbReference type="Pfam" id="PF00072">
    <property type="entry name" value="Response_reg"/>
    <property type="match status" value="1"/>
</dbReference>
<keyword evidence="9" id="KW-1185">Reference proteome</keyword>
<evidence type="ECO:0000313" key="8">
    <source>
        <dbReference type="EMBL" id="MBP2471654.1"/>
    </source>
</evidence>
<dbReference type="InterPro" id="IPR000792">
    <property type="entry name" value="Tscrpt_reg_LuxR_C"/>
</dbReference>
<keyword evidence="4" id="KW-0804">Transcription</keyword>
<protein>
    <submittedName>
        <fullName evidence="8">DNA-binding NarL/FixJ family response regulator</fullName>
    </submittedName>
</protein>
<name>A0ABS5A612_9PSEU</name>
<dbReference type="PRINTS" id="PR00038">
    <property type="entry name" value="HTHLUXR"/>
</dbReference>
<dbReference type="InterPro" id="IPR011006">
    <property type="entry name" value="CheY-like_superfamily"/>
</dbReference>
<dbReference type="CDD" id="cd17535">
    <property type="entry name" value="REC_NarL-like"/>
    <property type="match status" value="1"/>
</dbReference>
<evidence type="ECO:0000256" key="5">
    <source>
        <dbReference type="PROSITE-ProRule" id="PRU00169"/>
    </source>
</evidence>
<proteinExistence type="predicted"/>
<accession>A0ABS5A612</accession>
<dbReference type="InterPro" id="IPR001789">
    <property type="entry name" value="Sig_transdc_resp-reg_receiver"/>
</dbReference>
<dbReference type="CDD" id="cd06170">
    <property type="entry name" value="LuxR_C_like"/>
    <property type="match status" value="1"/>
</dbReference>
<evidence type="ECO:0000256" key="3">
    <source>
        <dbReference type="ARBA" id="ARBA00023125"/>
    </source>
</evidence>
<feature type="modified residue" description="4-aspartylphosphate" evidence="5">
    <location>
        <position position="59"/>
    </location>
</feature>
<organism evidence="8 9">
    <name type="scientific">Crossiella equi</name>
    <dbReference type="NCBI Taxonomy" id="130796"/>
    <lineage>
        <taxon>Bacteria</taxon>
        <taxon>Bacillati</taxon>
        <taxon>Actinomycetota</taxon>
        <taxon>Actinomycetes</taxon>
        <taxon>Pseudonocardiales</taxon>
        <taxon>Pseudonocardiaceae</taxon>
        <taxon>Crossiella</taxon>
    </lineage>
</organism>
<dbReference type="Gene3D" id="3.40.50.2300">
    <property type="match status" value="1"/>
</dbReference>
<evidence type="ECO:0000256" key="2">
    <source>
        <dbReference type="ARBA" id="ARBA00023015"/>
    </source>
</evidence>
<dbReference type="GO" id="GO:0003677">
    <property type="term" value="F:DNA binding"/>
    <property type="evidence" value="ECO:0007669"/>
    <property type="project" value="UniProtKB-KW"/>
</dbReference>
<evidence type="ECO:0000256" key="4">
    <source>
        <dbReference type="ARBA" id="ARBA00023163"/>
    </source>
</evidence>
<dbReference type="SMART" id="SM00421">
    <property type="entry name" value="HTH_LUXR"/>
    <property type="match status" value="1"/>
</dbReference>
<evidence type="ECO:0000256" key="1">
    <source>
        <dbReference type="ARBA" id="ARBA00022553"/>
    </source>
</evidence>
<feature type="domain" description="HTH luxR-type" evidence="6">
    <location>
        <begin position="146"/>
        <end position="211"/>
    </location>
</feature>
<dbReference type="PANTHER" id="PTHR43214">
    <property type="entry name" value="TWO-COMPONENT RESPONSE REGULATOR"/>
    <property type="match status" value="1"/>
</dbReference>
<dbReference type="PANTHER" id="PTHR43214:SF24">
    <property type="entry name" value="TRANSCRIPTIONAL REGULATORY PROTEIN NARL-RELATED"/>
    <property type="match status" value="1"/>
</dbReference>
<dbReference type="Pfam" id="PF00196">
    <property type="entry name" value="GerE"/>
    <property type="match status" value="1"/>
</dbReference>
<dbReference type="InterPro" id="IPR039420">
    <property type="entry name" value="WalR-like"/>
</dbReference>
<dbReference type="PROSITE" id="PS50110">
    <property type="entry name" value="RESPONSE_REGULATORY"/>
    <property type="match status" value="1"/>
</dbReference>
<dbReference type="InterPro" id="IPR016032">
    <property type="entry name" value="Sig_transdc_resp-reg_C-effctor"/>
</dbReference>
<reference evidence="8 9" key="1">
    <citation type="submission" date="2021-03" db="EMBL/GenBank/DDBJ databases">
        <title>Sequencing the genomes of 1000 actinobacteria strains.</title>
        <authorList>
            <person name="Klenk H.-P."/>
        </authorList>
    </citation>
    <scope>NUCLEOTIDE SEQUENCE [LARGE SCALE GENOMIC DNA]</scope>
    <source>
        <strain evidence="8 9">DSM 44580</strain>
    </source>
</reference>
<sequence>MTTTAPIRVLLVDDHPVTRAGVRIALEDTGAVLVVGEAGTAAAGLESAAELRPQVVLLDLRLTTQPRPVGLDVLRVLADRQPELRLLVFSQVGVEDALDAIHAGAHGFVAKSATAPELLHAVRAVLAGPVLPPGIAARLVAEHTRRGEGRLALTAREHDVLRCLAKGHDNPEIATALGIAERTVTRHLESIRDKVGEHRRARLVRLAQHWHPNQG</sequence>
<keyword evidence="3 8" id="KW-0238">DNA-binding</keyword>
<keyword evidence="2" id="KW-0805">Transcription regulation</keyword>
<dbReference type="RefSeq" id="WP_086788018.1">
    <property type="nucleotide sequence ID" value="NZ_JAGIOO010000001.1"/>
</dbReference>
<dbReference type="SUPFAM" id="SSF52172">
    <property type="entry name" value="CheY-like"/>
    <property type="match status" value="1"/>
</dbReference>
<dbReference type="EMBL" id="JAGIOO010000001">
    <property type="protein sequence ID" value="MBP2471654.1"/>
    <property type="molecule type" value="Genomic_DNA"/>
</dbReference>